<evidence type="ECO:0000313" key="1">
    <source>
        <dbReference type="EMBL" id="CAA2976686.1"/>
    </source>
</evidence>
<dbReference type="AlphaFoldDB" id="A0A8S0RCX7"/>
<gene>
    <name evidence="1" type="ORF">OLEA9_A090699</name>
</gene>
<evidence type="ECO:0000313" key="2">
    <source>
        <dbReference type="Proteomes" id="UP000594638"/>
    </source>
</evidence>
<organism evidence="1 2">
    <name type="scientific">Olea europaea subsp. europaea</name>
    <dbReference type="NCBI Taxonomy" id="158383"/>
    <lineage>
        <taxon>Eukaryota</taxon>
        <taxon>Viridiplantae</taxon>
        <taxon>Streptophyta</taxon>
        <taxon>Embryophyta</taxon>
        <taxon>Tracheophyta</taxon>
        <taxon>Spermatophyta</taxon>
        <taxon>Magnoliopsida</taxon>
        <taxon>eudicotyledons</taxon>
        <taxon>Gunneridae</taxon>
        <taxon>Pentapetalae</taxon>
        <taxon>asterids</taxon>
        <taxon>lamiids</taxon>
        <taxon>Lamiales</taxon>
        <taxon>Oleaceae</taxon>
        <taxon>Oleeae</taxon>
        <taxon>Olea</taxon>
    </lineage>
</organism>
<protein>
    <submittedName>
        <fullName evidence="1">Uncharacterized protein</fullName>
    </submittedName>
</protein>
<accession>A0A8S0RCX7</accession>
<sequence length="194" mass="21858">MSKDLLRRRPKEQPDITNAILGSTLLPIGTQPMPFISLLPGNRGLEGAYCPNPITGQWQSIIYAMPKFSGQVLLSDCMMSRPVYEYCKQVATSVNDNGISPDHHAAINNFAGELAKWANELVNHFIPGNSSMEQIISFANYPRLHAEFKDDYMREAERNLAFMIPHVQIGLKVGEVRLGSDIMALMWWHVLERS</sequence>
<proteinExistence type="predicted"/>
<reference evidence="1 2" key="1">
    <citation type="submission" date="2019-12" db="EMBL/GenBank/DDBJ databases">
        <authorList>
            <person name="Alioto T."/>
            <person name="Alioto T."/>
            <person name="Gomez Garrido J."/>
        </authorList>
    </citation>
    <scope>NUCLEOTIDE SEQUENCE [LARGE SCALE GENOMIC DNA]</scope>
</reference>
<dbReference type="Proteomes" id="UP000594638">
    <property type="component" value="Unassembled WGS sequence"/>
</dbReference>
<dbReference type="EMBL" id="CACTIH010002513">
    <property type="protein sequence ID" value="CAA2976686.1"/>
    <property type="molecule type" value="Genomic_DNA"/>
</dbReference>
<comment type="caution">
    <text evidence="1">The sequence shown here is derived from an EMBL/GenBank/DDBJ whole genome shotgun (WGS) entry which is preliminary data.</text>
</comment>
<name>A0A8S0RCX7_OLEEU</name>
<dbReference type="Gramene" id="OE9A090699T1">
    <property type="protein sequence ID" value="OE9A090699C1"/>
    <property type="gene ID" value="OE9A090699"/>
</dbReference>
<keyword evidence="2" id="KW-1185">Reference proteome</keyword>